<dbReference type="EMBL" id="FOFX01000027">
    <property type="protein sequence ID" value="SEQ20289.1"/>
    <property type="molecule type" value="Genomic_DNA"/>
</dbReference>
<dbReference type="Proteomes" id="UP000181998">
    <property type="component" value="Unassembled WGS sequence"/>
</dbReference>
<reference evidence="1 2" key="1">
    <citation type="submission" date="2016-10" db="EMBL/GenBank/DDBJ databases">
        <authorList>
            <person name="de Groot N.N."/>
        </authorList>
    </citation>
    <scope>NUCLEOTIDE SEQUENCE [LARGE SCALE GENOMIC DNA]</scope>
    <source>
        <strain evidence="1 2">Nm9</strain>
    </source>
</reference>
<evidence type="ECO:0000313" key="1">
    <source>
        <dbReference type="EMBL" id="SEQ20289.1"/>
    </source>
</evidence>
<organism evidence="1 2">
    <name type="scientific">Nitrosomonas ureae</name>
    <dbReference type="NCBI Taxonomy" id="44577"/>
    <lineage>
        <taxon>Bacteria</taxon>
        <taxon>Pseudomonadati</taxon>
        <taxon>Pseudomonadota</taxon>
        <taxon>Betaproteobacteria</taxon>
        <taxon>Nitrosomonadales</taxon>
        <taxon>Nitrosomonadaceae</taxon>
        <taxon>Nitrosomonas</taxon>
    </lineage>
</organism>
<proteinExistence type="predicted"/>
<name>A0A1H9E3E7_9PROT</name>
<gene>
    <name evidence="1" type="ORF">SAMN05421510_102714</name>
</gene>
<evidence type="ECO:0000313" key="2">
    <source>
        <dbReference type="Proteomes" id="UP000181998"/>
    </source>
</evidence>
<sequence>MCDSPTLGDLKIKGQKREKLLEIQCVDGFIELQPRIS</sequence>
<protein>
    <submittedName>
        <fullName evidence="1">Uncharacterized protein</fullName>
    </submittedName>
</protein>
<dbReference type="AlphaFoldDB" id="A0A1H9E3E7"/>
<accession>A0A1H9E3E7</accession>